<dbReference type="EMBL" id="JBHUHT010000003">
    <property type="protein sequence ID" value="MFD2094440.1"/>
    <property type="molecule type" value="Genomic_DNA"/>
</dbReference>
<proteinExistence type="predicted"/>
<feature type="chain" id="PRO_5046361850" evidence="1">
    <location>
        <begin position="26"/>
        <end position="300"/>
    </location>
</feature>
<protein>
    <submittedName>
        <fullName evidence="2">TolB family protein</fullName>
    </submittedName>
</protein>
<evidence type="ECO:0000313" key="2">
    <source>
        <dbReference type="EMBL" id="MFD2094440.1"/>
    </source>
</evidence>
<dbReference type="InterPro" id="IPR011042">
    <property type="entry name" value="6-blade_b-propeller_TolB-like"/>
</dbReference>
<comment type="caution">
    <text evidence="2">The sequence shown here is derived from an EMBL/GenBank/DDBJ whole genome shotgun (WGS) entry which is preliminary data.</text>
</comment>
<evidence type="ECO:0000256" key="1">
    <source>
        <dbReference type="SAM" id="SignalP"/>
    </source>
</evidence>
<reference evidence="3" key="1">
    <citation type="journal article" date="2019" name="Int. J. Syst. Evol. Microbiol.">
        <title>The Global Catalogue of Microorganisms (GCM) 10K type strain sequencing project: providing services to taxonomists for standard genome sequencing and annotation.</title>
        <authorList>
            <consortium name="The Broad Institute Genomics Platform"/>
            <consortium name="The Broad Institute Genome Sequencing Center for Infectious Disease"/>
            <person name="Wu L."/>
            <person name="Ma J."/>
        </authorList>
    </citation>
    <scope>NUCLEOTIDE SEQUENCE [LARGE SCALE GENOMIC DNA]</scope>
    <source>
        <strain evidence="3">CGMCC 1.10992</strain>
    </source>
</reference>
<gene>
    <name evidence="2" type="ORF">ACFSJ3_00445</name>
</gene>
<organism evidence="2 3">
    <name type="scientific">Corallincola platygyrae</name>
    <dbReference type="NCBI Taxonomy" id="1193278"/>
    <lineage>
        <taxon>Bacteria</taxon>
        <taxon>Pseudomonadati</taxon>
        <taxon>Pseudomonadota</taxon>
        <taxon>Gammaproteobacteria</taxon>
        <taxon>Alteromonadales</taxon>
        <taxon>Psychromonadaceae</taxon>
        <taxon>Corallincola</taxon>
    </lineage>
</organism>
<dbReference type="Proteomes" id="UP001597380">
    <property type="component" value="Unassembled WGS sequence"/>
</dbReference>
<sequence>MSANLTTKNVLFAATTLLVSGSTLAGPAPYHNAEASEKAVQFAPGIISTAEHFEINTVFNEAGDHLLFARCKDDFSSCTMMESFYKQGQWQTPVALPFSGGYLEADPYFNEDYSQVYFVSKRPTVAGGEISGSVNLWRVALSADGEWQEPKYLASLSSDGDDLYPSITDNGDLYFPSFRNNGRQMYVAKRVPSGFEEPKPLPAHIYGEDAKIGDSVVLRDGNTIIFSISNRKDSLGRGDLYVSQKVDGKWTVAKSLGDKVNTPDHEFTPIVSPNGEYLFFTRIENGRGNLYQIKLSALGL</sequence>
<accession>A0ABW4XG27</accession>
<dbReference type="Gene3D" id="2.120.10.30">
    <property type="entry name" value="TolB, C-terminal domain"/>
    <property type="match status" value="1"/>
</dbReference>
<evidence type="ECO:0000313" key="3">
    <source>
        <dbReference type="Proteomes" id="UP001597380"/>
    </source>
</evidence>
<dbReference type="SUPFAM" id="SSF82171">
    <property type="entry name" value="DPP6 N-terminal domain-like"/>
    <property type="match status" value="1"/>
</dbReference>
<feature type="signal peptide" evidence="1">
    <location>
        <begin position="1"/>
        <end position="25"/>
    </location>
</feature>
<keyword evidence="1" id="KW-0732">Signal</keyword>
<keyword evidence="3" id="KW-1185">Reference proteome</keyword>
<dbReference type="InterPro" id="IPR011659">
    <property type="entry name" value="WD40"/>
</dbReference>
<dbReference type="RefSeq" id="WP_345337724.1">
    <property type="nucleotide sequence ID" value="NZ_BAABLI010000003.1"/>
</dbReference>
<dbReference type="Pfam" id="PF07676">
    <property type="entry name" value="PD40"/>
    <property type="match status" value="1"/>
</dbReference>
<name>A0ABW4XG27_9GAMM</name>